<evidence type="ECO:0000256" key="1">
    <source>
        <dbReference type="SAM" id="MobiDB-lite"/>
    </source>
</evidence>
<dbReference type="STRING" id="1080227.A8L45_16030"/>
<dbReference type="AlphaFoldDB" id="A0A1C3EEE2"/>
<proteinExistence type="predicted"/>
<dbReference type="Proteomes" id="UP000094936">
    <property type="component" value="Unassembled WGS sequence"/>
</dbReference>
<feature type="region of interest" description="Disordered" evidence="1">
    <location>
        <begin position="1"/>
        <end position="20"/>
    </location>
</feature>
<comment type="caution">
    <text evidence="2">The sequence shown here is derived from an EMBL/GenBank/DDBJ whole genome shotgun (WGS) entry which is preliminary data.</text>
</comment>
<reference evidence="2 3" key="1">
    <citation type="submission" date="2016-05" db="EMBL/GenBank/DDBJ databases">
        <title>Genomic Taxonomy of the Vibrionaceae.</title>
        <authorList>
            <person name="Gomez-Gil B."/>
            <person name="Enciso-Ibarra J."/>
        </authorList>
    </citation>
    <scope>NUCLEOTIDE SEQUENCE [LARGE SCALE GENOMIC DNA]</scope>
    <source>
        <strain evidence="2 3">CAIM 1920</strain>
    </source>
</reference>
<accession>A0A1C3EEE2</accession>
<evidence type="ECO:0000313" key="2">
    <source>
        <dbReference type="EMBL" id="ODA31627.1"/>
    </source>
</evidence>
<dbReference type="EMBL" id="LYBM01000032">
    <property type="protein sequence ID" value="ODA31627.1"/>
    <property type="molecule type" value="Genomic_DNA"/>
</dbReference>
<organism evidence="2 3">
    <name type="scientific">Veronia pacifica</name>
    <dbReference type="NCBI Taxonomy" id="1080227"/>
    <lineage>
        <taxon>Bacteria</taxon>
        <taxon>Pseudomonadati</taxon>
        <taxon>Pseudomonadota</taxon>
        <taxon>Gammaproteobacteria</taxon>
        <taxon>Vibrionales</taxon>
        <taxon>Vibrionaceae</taxon>
        <taxon>Veronia</taxon>
    </lineage>
</organism>
<evidence type="ECO:0000313" key="3">
    <source>
        <dbReference type="Proteomes" id="UP000094936"/>
    </source>
</evidence>
<name>A0A1C3EEE2_9GAMM</name>
<sequence length="277" mass="30733">MIIGKKPPLAMTESQDGNKVNRQNHELLVKQMLLESNFTLSSKGATSESPLSSQIPRMTALLQSLNVLPLLARRLDAQDSQFQPVLRQLFKQLMLPNAGDTQSISQWLRQRPADQTLASLLTILTNQALSADDTTSTELKAMLMLTAEKRIAESPRDGQFHWVLPVNEPTLPPIEIRAYREQKHDTRDEEDEQAFCIKITLPMNNGALLVAAARLDKSSLSLDFQSSNNLLTQKVQKAVPVLEQVLAGHNIVLGNVNVETKRSAQEPQNVSGISIKV</sequence>
<gene>
    <name evidence="2" type="ORF">A8L45_16030</name>
</gene>
<dbReference type="RefSeq" id="WP_068904102.1">
    <property type="nucleotide sequence ID" value="NZ_JBHUIF010000032.1"/>
</dbReference>
<keyword evidence="3" id="KW-1185">Reference proteome</keyword>
<dbReference type="OrthoDB" id="5917127at2"/>
<protein>
    <submittedName>
        <fullName evidence="2">Uncharacterized protein</fullName>
    </submittedName>
</protein>